<evidence type="ECO:0000313" key="1">
    <source>
        <dbReference type="EMBL" id="KAK7389157.1"/>
    </source>
</evidence>
<name>A0AAN9XED8_PSOTE</name>
<reference evidence="1 2" key="1">
    <citation type="submission" date="2024-01" db="EMBL/GenBank/DDBJ databases">
        <title>The genomes of 5 underutilized Papilionoideae crops provide insights into root nodulation and disease resistanc.</title>
        <authorList>
            <person name="Jiang F."/>
        </authorList>
    </citation>
    <scope>NUCLEOTIDE SEQUENCE [LARGE SCALE GENOMIC DNA]</scope>
    <source>
        <strain evidence="1">DUOXIRENSHENG_FW03</strain>
        <tissue evidence="1">Leaves</tissue>
    </source>
</reference>
<accession>A0AAN9XED8</accession>
<gene>
    <name evidence="1" type="ORF">VNO78_23991</name>
</gene>
<keyword evidence="2" id="KW-1185">Reference proteome</keyword>
<dbReference type="EMBL" id="JAYMYS010000006">
    <property type="protein sequence ID" value="KAK7389157.1"/>
    <property type="molecule type" value="Genomic_DNA"/>
</dbReference>
<dbReference type="AlphaFoldDB" id="A0AAN9XED8"/>
<proteinExistence type="predicted"/>
<sequence>MIDHWPWLTPCCDSLTDSRPTFLPCKADHPSSPCLIVGTVRLEASLLREPPNAIAPPLSCFRWAIKED</sequence>
<dbReference type="Proteomes" id="UP001386955">
    <property type="component" value="Unassembled WGS sequence"/>
</dbReference>
<organism evidence="1 2">
    <name type="scientific">Psophocarpus tetragonolobus</name>
    <name type="common">Winged bean</name>
    <name type="synonym">Dolichos tetragonolobus</name>
    <dbReference type="NCBI Taxonomy" id="3891"/>
    <lineage>
        <taxon>Eukaryota</taxon>
        <taxon>Viridiplantae</taxon>
        <taxon>Streptophyta</taxon>
        <taxon>Embryophyta</taxon>
        <taxon>Tracheophyta</taxon>
        <taxon>Spermatophyta</taxon>
        <taxon>Magnoliopsida</taxon>
        <taxon>eudicotyledons</taxon>
        <taxon>Gunneridae</taxon>
        <taxon>Pentapetalae</taxon>
        <taxon>rosids</taxon>
        <taxon>fabids</taxon>
        <taxon>Fabales</taxon>
        <taxon>Fabaceae</taxon>
        <taxon>Papilionoideae</taxon>
        <taxon>50 kb inversion clade</taxon>
        <taxon>NPAAA clade</taxon>
        <taxon>indigoferoid/millettioid clade</taxon>
        <taxon>Phaseoleae</taxon>
        <taxon>Psophocarpus</taxon>
    </lineage>
</organism>
<protein>
    <submittedName>
        <fullName evidence="1">Uncharacterized protein</fullName>
    </submittedName>
</protein>
<evidence type="ECO:0000313" key="2">
    <source>
        <dbReference type="Proteomes" id="UP001386955"/>
    </source>
</evidence>
<comment type="caution">
    <text evidence="1">The sequence shown here is derived from an EMBL/GenBank/DDBJ whole genome shotgun (WGS) entry which is preliminary data.</text>
</comment>